<protein>
    <recommendedName>
        <fullName evidence="3">Chromo domain-containing protein</fullName>
    </recommendedName>
</protein>
<evidence type="ECO:0000259" key="3">
    <source>
        <dbReference type="PROSITE" id="PS50013"/>
    </source>
</evidence>
<dbReference type="AlphaFoldDB" id="A0A9W4UUI0"/>
<dbReference type="Pfam" id="PF11917">
    <property type="entry name" value="DUF3435"/>
    <property type="match status" value="1"/>
</dbReference>
<dbReference type="InterPro" id="IPR000953">
    <property type="entry name" value="Chromo/chromo_shadow_dom"/>
</dbReference>
<dbReference type="PANTHER" id="PTHR37535:SF3">
    <property type="entry name" value="FLUG DOMAIN-CONTAINING PROTEIN"/>
    <property type="match status" value="1"/>
</dbReference>
<dbReference type="GO" id="GO:0006338">
    <property type="term" value="P:chromatin remodeling"/>
    <property type="evidence" value="ECO:0007669"/>
    <property type="project" value="UniProtKB-ARBA"/>
</dbReference>
<dbReference type="EMBL" id="CAOQHR010000013">
    <property type="protein sequence ID" value="CAI6342310.1"/>
    <property type="molecule type" value="Genomic_DNA"/>
</dbReference>
<dbReference type="InterPro" id="IPR021842">
    <property type="entry name" value="DUF3435"/>
</dbReference>
<sequence length="991" mass="114728">MPRKISPEAFFERANNNVAIEKKKDVVNGKQVLKELQPKTKQNYARALALWDQYEKQNPGVSPNIIETSKDYIMSVALGIEGGYGSVKPGLGTVVQYYKDFTAGWRRARMEEEQENEDKTEEGKKELVKVISPIVTLSTSNFIKYELYNILELPLRKRLRRYGSQIHFLHLGTLWWKNDWFVLPKPRRRPELWALTSAIVFSTSRIGEYIESTCRIGSGRGLRFKGTIFAVFRNKCGNTEFAVQLERDAKCMTFTPDKRPEHALHEGAETRPLFCNPMLVIVAMCIARNAFRDYKSIDEILALEPPEDEQMVHLHWNPSVLELPFFEGSDGKMETASAFGRYLREWGFRAGYNEPPTVHDFRAEGLILTDRNYSQDTRMKQGGQRDPSVYRDHYAANNAGVDGQATFFHDKNHRTDITDLFRSLHITRNPELWQSLPAEKRHELEQSAEFKDVEANLEKFSDNALSKNERKELQARKRKLISEALRKCREEQPARLASKVDAYKKECTGRHRTIFERARKLMPVRDRLASSMFIVATIRSDAGKAVLQDLVELYLQEEEVAFRPGLELDKCHCLRKTDSQSAATRWRHIYSCHRKWLKKDHELVEFCFLCSIWFVDQEGWNVHCQAHLNKPETIPTQCNPLTYGGTLAAPGFCPDCLGNESLPPEIRMQQFLETAEWKDHIHNQHSEDSKSLLCPLHKLHCGESFMALQELQFHLEDVHCVGFRSNLKRARSVGEGRAGPAKRKRVSRRRLSRWKKEDLEYGFVDESNTFRNQTKRSSHSTPAKAPSSTNSGFSPTPEIISDQNVIEDDTPPSSWCGESKNGSDSEDAFSDGANDEDWEFIDDVTISESGEVDVNERNDNFQSINFHEESWLGLRPECASVMRVQLDPALSAHKDEQNEEEEEEEYEVEKILEARILWRKLKYRVKWVGYDDDQKWYNAANFKNSPHKLYNFHKDNPAKPGPSQRLKYWMNCWKEDRDAEDHPDDNKPVDR</sequence>
<gene>
    <name evidence="4" type="ORF">PDIGIT_LOCUS15515</name>
</gene>
<dbReference type="Proteomes" id="UP001152607">
    <property type="component" value="Unassembled WGS sequence"/>
</dbReference>
<dbReference type="CDD" id="cd00024">
    <property type="entry name" value="CD_CSD"/>
    <property type="match status" value="1"/>
</dbReference>
<accession>A0A9W4UUI0</accession>
<feature type="compositionally biased region" description="Acidic residues" evidence="2">
    <location>
        <begin position="824"/>
        <end position="833"/>
    </location>
</feature>
<feature type="domain" description="Chromo" evidence="3">
    <location>
        <begin position="906"/>
        <end position="964"/>
    </location>
</feature>
<evidence type="ECO:0000313" key="4">
    <source>
        <dbReference type="EMBL" id="CAI6342310.1"/>
    </source>
</evidence>
<reference evidence="4" key="1">
    <citation type="submission" date="2023-01" db="EMBL/GenBank/DDBJ databases">
        <authorList>
            <person name="Van Ghelder C."/>
            <person name="Rancurel C."/>
        </authorList>
    </citation>
    <scope>NUCLEOTIDE SEQUENCE</scope>
    <source>
        <strain evidence="4">CNCM I-4278</strain>
    </source>
</reference>
<comment type="caution">
    <text evidence="4">The sequence shown here is derived from an EMBL/GenBank/DDBJ whole genome shotgun (WGS) entry which is preliminary data.</text>
</comment>
<feature type="region of interest" description="Disordered" evidence="2">
    <location>
        <begin position="771"/>
        <end position="833"/>
    </location>
</feature>
<dbReference type="SMART" id="SM00298">
    <property type="entry name" value="CHROMO"/>
    <property type="match status" value="1"/>
</dbReference>
<dbReference type="PANTHER" id="PTHR37535">
    <property type="entry name" value="FLUG DOMAIN PROTEIN"/>
    <property type="match status" value="1"/>
</dbReference>
<evidence type="ECO:0000313" key="5">
    <source>
        <dbReference type="Proteomes" id="UP001152607"/>
    </source>
</evidence>
<dbReference type="SUPFAM" id="SSF56349">
    <property type="entry name" value="DNA breaking-rejoining enzymes"/>
    <property type="match status" value="1"/>
</dbReference>
<dbReference type="PROSITE" id="PS50013">
    <property type="entry name" value="CHROMO_2"/>
    <property type="match status" value="1"/>
</dbReference>
<dbReference type="InterPro" id="IPR011010">
    <property type="entry name" value="DNA_brk_join_enz"/>
</dbReference>
<comment type="subunit">
    <text evidence="1">Component of the NuA4 histone acetyltransferase complex.</text>
</comment>
<dbReference type="SUPFAM" id="SSF54160">
    <property type="entry name" value="Chromo domain-like"/>
    <property type="match status" value="1"/>
</dbReference>
<dbReference type="GO" id="GO:0003677">
    <property type="term" value="F:DNA binding"/>
    <property type="evidence" value="ECO:0007669"/>
    <property type="project" value="InterPro"/>
</dbReference>
<dbReference type="Gene3D" id="2.40.50.40">
    <property type="match status" value="1"/>
</dbReference>
<organism evidence="4 5">
    <name type="scientific">Periconia digitata</name>
    <dbReference type="NCBI Taxonomy" id="1303443"/>
    <lineage>
        <taxon>Eukaryota</taxon>
        <taxon>Fungi</taxon>
        <taxon>Dikarya</taxon>
        <taxon>Ascomycota</taxon>
        <taxon>Pezizomycotina</taxon>
        <taxon>Dothideomycetes</taxon>
        <taxon>Pleosporomycetidae</taxon>
        <taxon>Pleosporales</taxon>
        <taxon>Massarineae</taxon>
        <taxon>Periconiaceae</taxon>
        <taxon>Periconia</taxon>
    </lineage>
</organism>
<evidence type="ECO:0000256" key="2">
    <source>
        <dbReference type="SAM" id="MobiDB-lite"/>
    </source>
</evidence>
<dbReference type="InterPro" id="IPR016197">
    <property type="entry name" value="Chromo-like_dom_sf"/>
</dbReference>
<evidence type="ECO:0000256" key="1">
    <source>
        <dbReference type="ARBA" id="ARBA00011353"/>
    </source>
</evidence>
<dbReference type="OrthoDB" id="3745702at2759"/>
<proteinExistence type="predicted"/>
<name>A0A9W4UUI0_9PLEO</name>
<keyword evidence="5" id="KW-1185">Reference proteome</keyword>